<reference evidence="13" key="1">
    <citation type="submission" date="2021-06" db="EMBL/GenBank/DDBJ databases">
        <title>Parelaphostrongylus tenuis whole genome reference sequence.</title>
        <authorList>
            <person name="Garwood T.J."/>
            <person name="Larsen P.A."/>
            <person name="Fountain-Jones N.M."/>
            <person name="Garbe J.R."/>
            <person name="Macchietto M.G."/>
            <person name="Kania S.A."/>
            <person name="Gerhold R.W."/>
            <person name="Richards J.E."/>
            <person name="Wolf T.M."/>
        </authorList>
    </citation>
    <scope>NUCLEOTIDE SEQUENCE</scope>
    <source>
        <strain evidence="13">MNPRO001-30</strain>
        <tissue evidence="13">Meninges</tissue>
    </source>
</reference>
<evidence type="ECO:0000313" key="13">
    <source>
        <dbReference type="EMBL" id="KAJ1347975.1"/>
    </source>
</evidence>
<dbReference type="GO" id="GO:0005868">
    <property type="term" value="C:cytoplasmic dynein complex"/>
    <property type="evidence" value="ECO:0007669"/>
    <property type="project" value="InterPro"/>
</dbReference>
<evidence type="ECO:0000256" key="9">
    <source>
        <dbReference type="ARBA" id="ARBA00023069"/>
    </source>
</evidence>
<dbReference type="EMBL" id="JAHQIW010000413">
    <property type="protein sequence ID" value="KAJ1347975.1"/>
    <property type="molecule type" value="Genomic_DNA"/>
</dbReference>
<protein>
    <submittedName>
        <fullName evidence="13">Uncharacterized protein</fullName>
    </submittedName>
</protein>
<dbReference type="GO" id="GO:0036064">
    <property type="term" value="C:ciliary basal body"/>
    <property type="evidence" value="ECO:0007669"/>
    <property type="project" value="TreeGrafter"/>
</dbReference>
<gene>
    <name evidence="13" type="ORF">KIN20_003177</name>
</gene>
<proteinExistence type="inferred from homology"/>
<dbReference type="InterPro" id="IPR040045">
    <property type="entry name" value="DYNC2LI1"/>
</dbReference>
<keyword evidence="4" id="KW-0217">Developmental protein</keyword>
<keyword evidence="14" id="KW-1185">Reference proteome</keyword>
<evidence type="ECO:0000256" key="1">
    <source>
        <dbReference type="ARBA" id="ARBA00004138"/>
    </source>
</evidence>
<keyword evidence="11" id="KW-0206">Cytoskeleton</keyword>
<comment type="caution">
    <text evidence="13">The sequence shown here is derived from an EMBL/GenBank/DDBJ whole genome shotgun (WGS) entry which is preliminary data.</text>
</comment>
<keyword evidence="5" id="KW-0963">Cytoplasm</keyword>
<evidence type="ECO:0000256" key="12">
    <source>
        <dbReference type="ARBA" id="ARBA00023273"/>
    </source>
</evidence>
<dbReference type="GO" id="GO:0045504">
    <property type="term" value="F:dynein heavy chain binding"/>
    <property type="evidence" value="ECO:0007669"/>
    <property type="project" value="TreeGrafter"/>
</dbReference>
<evidence type="ECO:0000256" key="6">
    <source>
        <dbReference type="ARBA" id="ARBA00022701"/>
    </source>
</evidence>
<dbReference type="GO" id="GO:0005874">
    <property type="term" value="C:microtubule"/>
    <property type="evidence" value="ECO:0007669"/>
    <property type="project" value="UniProtKB-KW"/>
</dbReference>
<comment type="subcellular location">
    <subcellularLocation>
        <location evidence="1">Cell projection</location>
        <location evidence="1">Cilium</location>
    </subcellularLocation>
    <subcellularLocation>
        <location evidence="2">Cytoplasm</location>
        <location evidence="2">Cytoskeleton</location>
    </subcellularLocation>
</comment>
<dbReference type="GO" id="GO:0005930">
    <property type="term" value="C:axoneme"/>
    <property type="evidence" value="ECO:0007669"/>
    <property type="project" value="TreeGrafter"/>
</dbReference>
<evidence type="ECO:0000256" key="11">
    <source>
        <dbReference type="ARBA" id="ARBA00023212"/>
    </source>
</evidence>
<dbReference type="AlphaFoldDB" id="A0AAD5LYR7"/>
<accession>A0AAD5LYR7</accession>
<evidence type="ECO:0000256" key="10">
    <source>
        <dbReference type="ARBA" id="ARBA00023175"/>
    </source>
</evidence>
<keyword evidence="12" id="KW-0966">Cell projection</keyword>
<sequence length="119" mass="13638">MFSHFAFGTSAPKAKVLDHNKPIYVNSGADTAESIGWLQSDTTSLPRAADSIHLWKNAFCDYFEQKEGDSMERTNDEQQLFREPVIDSLIAQKEKVTIMELYEPYMHHGCTAIIYEWCT</sequence>
<keyword evidence="10" id="KW-0505">Motor protein</keyword>
<evidence type="ECO:0000256" key="3">
    <source>
        <dbReference type="ARBA" id="ARBA00006831"/>
    </source>
</evidence>
<dbReference type="PANTHER" id="PTHR13236">
    <property type="entry name" value="DYNEIN 2 LIGHT INTERMEDIATE CHAIN, ISOFORM 2"/>
    <property type="match status" value="1"/>
</dbReference>
<evidence type="ECO:0000256" key="7">
    <source>
        <dbReference type="ARBA" id="ARBA00022794"/>
    </source>
</evidence>
<keyword evidence="6" id="KW-0493">Microtubule</keyword>
<evidence type="ECO:0000313" key="14">
    <source>
        <dbReference type="Proteomes" id="UP001196413"/>
    </source>
</evidence>
<keyword evidence="8" id="KW-0243">Dynein</keyword>
<keyword evidence="7" id="KW-0970">Cilium biogenesis/degradation</keyword>
<evidence type="ECO:0000256" key="2">
    <source>
        <dbReference type="ARBA" id="ARBA00004245"/>
    </source>
</evidence>
<dbReference type="GO" id="GO:0035721">
    <property type="term" value="P:intraciliary retrograde transport"/>
    <property type="evidence" value="ECO:0007669"/>
    <property type="project" value="InterPro"/>
</dbReference>
<dbReference type="PANTHER" id="PTHR13236:SF0">
    <property type="entry name" value="CYTOPLASMIC DYNEIN 2 LIGHT INTERMEDIATE CHAIN 1"/>
    <property type="match status" value="1"/>
</dbReference>
<comment type="similarity">
    <text evidence="3">Belongs to the dynein light intermediate chain family.</text>
</comment>
<keyword evidence="9" id="KW-0969">Cilium</keyword>
<evidence type="ECO:0000256" key="5">
    <source>
        <dbReference type="ARBA" id="ARBA00022490"/>
    </source>
</evidence>
<organism evidence="13 14">
    <name type="scientific">Parelaphostrongylus tenuis</name>
    <name type="common">Meningeal worm</name>
    <dbReference type="NCBI Taxonomy" id="148309"/>
    <lineage>
        <taxon>Eukaryota</taxon>
        <taxon>Metazoa</taxon>
        <taxon>Ecdysozoa</taxon>
        <taxon>Nematoda</taxon>
        <taxon>Chromadorea</taxon>
        <taxon>Rhabditida</taxon>
        <taxon>Rhabditina</taxon>
        <taxon>Rhabditomorpha</taxon>
        <taxon>Strongyloidea</taxon>
        <taxon>Metastrongylidae</taxon>
        <taxon>Parelaphostrongylus</taxon>
    </lineage>
</organism>
<dbReference type="Proteomes" id="UP001196413">
    <property type="component" value="Unassembled WGS sequence"/>
</dbReference>
<evidence type="ECO:0000256" key="8">
    <source>
        <dbReference type="ARBA" id="ARBA00023017"/>
    </source>
</evidence>
<evidence type="ECO:0000256" key="4">
    <source>
        <dbReference type="ARBA" id="ARBA00022473"/>
    </source>
</evidence>
<name>A0AAD5LYR7_PARTN</name>
<dbReference type="GO" id="GO:0035735">
    <property type="term" value="P:intraciliary transport involved in cilium assembly"/>
    <property type="evidence" value="ECO:0007669"/>
    <property type="project" value="InterPro"/>
</dbReference>